<dbReference type="PROSITE" id="PS51837">
    <property type="entry name" value="LITAF"/>
    <property type="match status" value="1"/>
</dbReference>
<gene>
    <name evidence="2" type="primary">101901540</name>
    <name evidence="4" type="synonym">LOC101901540</name>
</gene>
<dbReference type="EnsemblMetazoa" id="MDOA001589-RA">
    <property type="protein sequence ID" value="MDOA001589-PA"/>
    <property type="gene ID" value="MDOA001589"/>
</dbReference>
<dbReference type="SMART" id="SM00714">
    <property type="entry name" value="LITAF"/>
    <property type="match status" value="1"/>
</dbReference>
<dbReference type="OrthoDB" id="7912854at2759"/>
<accession>A0A1I8M612</accession>
<name>A0A1I8M612_MUSDO</name>
<feature type="domain" description="LITAF" evidence="1">
    <location>
        <begin position="45"/>
        <end position="131"/>
    </location>
</feature>
<evidence type="ECO:0000313" key="4">
    <source>
        <dbReference type="RefSeq" id="XP_005188389.1"/>
    </source>
</evidence>
<dbReference type="VEuPathDB" id="VectorBase:MDOMA2_008574"/>
<dbReference type="AlphaFoldDB" id="A0A1I8M612"/>
<evidence type="ECO:0000313" key="2">
    <source>
        <dbReference type="EnsemblMetazoa" id="MDOA001589-PA"/>
    </source>
</evidence>
<proteinExistence type="predicted"/>
<dbReference type="InterPro" id="IPR006629">
    <property type="entry name" value="LITAF"/>
</dbReference>
<keyword evidence="3" id="KW-1185">Reference proteome</keyword>
<protein>
    <submittedName>
        <fullName evidence="4">Uncharacterized protein LOC101901540</fullName>
    </submittedName>
</protein>
<evidence type="ECO:0000259" key="1">
    <source>
        <dbReference type="PROSITE" id="PS51837"/>
    </source>
</evidence>
<dbReference type="KEGG" id="mde:101901540"/>
<dbReference type="RefSeq" id="XP_005188389.1">
    <property type="nucleotide sequence ID" value="XM_005188332.3"/>
</dbReference>
<dbReference type="eggNOG" id="ENOG502T7YS">
    <property type="taxonomic scope" value="Eukaryota"/>
</dbReference>
<reference evidence="2" key="1">
    <citation type="submission" date="2020-05" db="UniProtKB">
        <authorList>
            <consortium name="EnsemblMetazoa"/>
        </authorList>
    </citation>
    <scope>IDENTIFICATION</scope>
    <source>
        <strain evidence="2">Aabys</strain>
    </source>
</reference>
<organism evidence="2">
    <name type="scientific">Musca domestica</name>
    <name type="common">House fly</name>
    <dbReference type="NCBI Taxonomy" id="7370"/>
    <lineage>
        <taxon>Eukaryota</taxon>
        <taxon>Metazoa</taxon>
        <taxon>Ecdysozoa</taxon>
        <taxon>Arthropoda</taxon>
        <taxon>Hexapoda</taxon>
        <taxon>Insecta</taxon>
        <taxon>Pterygota</taxon>
        <taxon>Neoptera</taxon>
        <taxon>Endopterygota</taxon>
        <taxon>Diptera</taxon>
        <taxon>Brachycera</taxon>
        <taxon>Muscomorpha</taxon>
        <taxon>Muscoidea</taxon>
        <taxon>Muscidae</taxon>
        <taxon>Musca</taxon>
    </lineage>
</organism>
<reference evidence="4" key="2">
    <citation type="submission" date="2025-04" db="UniProtKB">
        <authorList>
            <consortium name="RefSeq"/>
        </authorList>
    </citation>
    <scope>IDENTIFICATION</scope>
    <source>
        <strain evidence="4">Aabys</strain>
    </source>
</reference>
<evidence type="ECO:0000313" key="3">
    <source>
        <dbReference type="Proteomes" id="UP001652621"/>
    </source>
</evidence>
<dbReference type="GeneID" id="101901540"/>
<sequence length="138" mass="15488">MTQLVNEAANNKPPPKVEVVIDRKAQKAAEKMLRSQRNLEIYNNFATPLAGTFLNLPITPAVIRCPSCGVKDMSEVHVEPKKWARKCNSFFGCLFASLCCCCCFNYSDPCGQCDTNHYCRNCNCYYGRAKRRPPALVA</sequence>
<dbReference type="Pfam" id="PF10601">
    <property type="entry name" value="zf-LITAF-like"/>
    <property type="match status" value="1"/>
</dbReference>
<dbReference type="Proteomes" id="UP001652621">
    <property type="component" value="Unplaced"/>
</dbReference>
<dbReference type="VEuPathDB" id="VectorBase:MDOA001589"/>